<keyword evidence="1" id="KW-1133">Transmembrane helix</keyword>
<organism evidence="2 3">
    <name type="scientific">Sphaerobolus stellatus (strain SS14)</name>
    <dbReference type="NCBI Taxonomy" id="990650"/>
    <lineage>
        <taxon>Eukaryota</taxon>
        <taxon>Fungi</taxon>
        <taxon>Dikarya</taxon>
        <taxon>Basidiomycota</taxon>
        <taxon>Agaricomycotina</taxon>
        <taxon>Agaricomycetes</taxon>
        <taxon>Phallomycetidae</taxon>
        <taxon>Geastrales</taxon>
        <taxon>Sphaerobolaceae</taxon>
        <taxon>Sphaerobolus</taxon>
    </lineage>
</organism>
<keyword evidence="1" id="KW-0472">Membrane</keyword>
<dbReference type="Proteomes" id="UP000054279">
    <property type="component" value="Unassembled WGS sequence"/>
</dbReference>
<keyword evidence="1" id="KW-0812">Transmembrane</keyword>
<proteinExistence type="predicted"/>
<evidence type="ECO:0000313" key="2">
    <source>
        <dbReference type="EMBL" id="KIJ34820.1"/>
    </source>
</evidence>
<reference evidence="2 3" key="1">
    <citation type="submission" date="2014-06" db="EMBL/GenBank/DDBJ databases">
        <title>Evolutionary Origins and Diversification of the Mycorrhizal Mutualists.</title>
        <authorList>
            <consortium name="DOE Joint Genome Institute"/>
            <consortium name="Mycorrhizal Genomics Consortium"/>
            <person name="Kohler A."/>
            <person name="Kuo A."/>
            <person name="Nagy L.G."/>
            <person name="Floudas D."/>
            <person name="Copeland A."/>
            <person name="Barry K.W."/>
            <person name="Cichocki N."/>
            <person name="Veneault-Fourrey C."/>
            <person name="LaButti K."/>
            <person name="Lindquist E.A."/>
            <person name="Lipzen A."/>
            <person name="Lundell T."/>
            <person name="Morin E."/>
            <person name="Murat C."/>
            <person name="Riley R."/>
            <person name="Ohm R."/>
            <person name="Sun H."/>
            <person name="Tunlid A."/>
            <person name="Henrissat B."/>
            <person name="Grigoriev I.V."/>
            <person name="Hibbett D.S."/>
            <person name="Martin F."/>
        </authorList>
    </citation>
    <scope>NUCLEOTIDE SEQUENCE [LARGE SCALE GENOMIC DNA]</scope>
    <source>
        <strain evidence="2 3">SS14</strain>
    </source>
</reference>
<protein>
    <submittedName>
        <fullName evidence="2">Uncharacterized protein</fullName>
    </submittedName>
</protein>
<name>A0A0C9VBF7_SPHS4</name>
<gene>
    <name evidence="2" type="ORF">M422DRAFT_263005</name>
</gene>
<dbReference type="AlphaFoldDB" id="A0A0C9VBF7"/>
<evidence type="ECO:0000313" key="3">
    <source>
        <dbReference type="Proteomes" id="UP000054279"/>
    </source>
</evidence>
<evidence type="ECO:0000256" key="1">
    <source>
        <dbReference type="SAM" id="Phobius"/>
    </source>
</evidence>
<accession>A0A0C9VBF7</accession>
<dbReference type="EMBL" id="KN837195">
    <property type="protein sequence ID" value="KIJ34820.1"/>
    <property type="molecule type" value="Genomic_DNA"/>
</dbReference>
<sequence length="147" mass="16742">MDILEQRSSQAWDLRVLYSRSYAGPMVTRPQVPSWSRLLKGSSPVCSRLCLDKPNGCPEAYPEVERQYPQLRRRLGDHVVFVRLWLIALLIAIIAIRVLFVAFQWNVIHLDADIHAKIAEREPTMSSPRPMHSIGVSIILGLSNSRP</sequence>
<keyword evidence="3" id="KW-1185">Reference proteome</keyword>
<feature type="transmembrane region" description="Helical" evidence="1">
    <location>
        <begin position="80"/>
        <end position="103"/>
    </location>
</feature>
<dbReference type="HOGENOM" id="CLU_1769277_0_0_1"/>